<feature type="compositionally biased region" description="Polar residues" evidence="1">
    <location>
        <begin position="234"/>
        <end position="251"/>
    </location>
</feature>
<dbReference type="InParanoid" id="A0A1Y2M9S8"/>
<protein>
    <submittedName>
        <fullName evidence="2">Uncharacterized protein</fullName>
    </submittedName>
</protein>
<dbReference type="OMA" id="GGFPWRP"/>
<evidence type="ECO:0000313" key="2">
    <source>
        <dbReference type="EMBL" id="OSS52549.1"/>
    </source>
</evidence>
<dbReference type="AlphaFoldDB" id="A0A1Y2M9S8"/>
<gene>
    <name evidence="2" type="ORF">B5807_02039</name>
</gene>
<feature type="region of interest" description="Disordered" evidence="1">
    <location>
        <begin position="234"/>
        <end position="264"/>
    </location>
</feature>
<keyword evidence="3" id="KW-1185">Reference proteome</keyword>
<evidence type="ECO:0000313" key="3">
    <source>
        <dbReference type="Proteomes" id="UP000193240"/>
    </source>
</evidence>
<organism evidence="2 3">
    <name type="scientific">Epicoccum nigrum</name>
    <name type="common">Soil fungus</name>
    <name type="synonym">Epicoccum purpurascens</name>
    <dbReference type="NCBI Taxonomy" id="105696"/>
    <lineage>
        <taxon>Eukaryota</taxon>
        <taxon>Fungi</taxon>
        <taxon>Dikarya</taxon>
        <taxon>Ascomycota</taxon>
        <taxon>Pezizomycotina</taxon>
        <taxon>Dothideomycetes</taxon>
        <taxon>Pleosporomycetidae</taxon>
        <taxon>Pleosporales</taxon>
        <taxon>Pleosporineae</taxon>
        <taxon>Didymellaceae</taxon>
        <taxon>Epicoccum</taxon>
    </lineage>
</organism>
<sequence length="264" mass="30099">MDIQQQFLRLGLDEALALEDDERDYHDEELPDYEASTAPAYDDGDNDGPYRIFHLRRYDRRIQMLVSYGPSANAAYRITKNTFRLFSKKPEMEVLYTGEGRMRKLAAISFDNDGPLPWRPRAHFNHADSFGLTERFDMESRNFADWTVRIGGKAYEWRLSMLPYSLELSERDMALVIACFTYSDRGTLAVRGGEVGDLVIYRDGLTIERDGIGKVVCSLMVALTQLQKLGRHYSNNDATRSRTDSVAQEQRSGYRGSSAGFTVA</sequence>
<proteinExistence type="predicted"/>
<dbReference type="EMBL" id="KZ107839">
    <property type="protein sequence ID" value="OSS52549.1"/>
    <property type="molecule type" value="Genomic_DNA"/>
</dbReference>
<accession>A0A1Y2M9S8</accession>
<name>A0A1Y2M9S8_EPING</name>
<reference evidence="2 3" key="1">
    <citation type="journal article" date="2017" name="Genome Announc.">
        <title>Genome sequence of the saprophytic ascomycete Epicoccum nigrum ICMP 19927 strain isolated from New Zealand.</title>
        <authorList>
            <person name="Fokin M."/>
            <person name="Fleetwood D."/>
            <person name="Weir B.S."/>
            <person name="Villas-Boas S.G."/>
        </authorList>
    </citation>
    <scope>NUCLEOTIDE SEQUENCE [LARGE SCALE GENOMIC DNA]</scope>
    <source>
        <strain evidence="2 3">ICMP 19927</strain>
    </source>
</reference>
<dbReference type="Proteomes" id="UP000193240">
    <property type="component" value="Unassembled WGS sequence"/>
</dbReference>
<evidence type="ECO:0000256" key="1">
    <source>
        <dbReference type="SAM" id="MobiDB-lite"/>
    </source>
</evidence>